<feature type="coiled-coil region" evidence="1">
    <location>
        <begin position="161"/>
        <end position="202"/>
    </location>
</feature>
<accession>A0ABT4PI71</accession>
<proteinExistence type="predicted"/>
<evidence type="ECO:0000313" key="4">
    <source>
        <dbReference type="Proteomes" id="UP001141933"/>
    </source>
</evidence>
<keyword evidence="1" id="KW-0175">Coiled coil</keyword>
<keyword evidence="4" id="KW-1185">Reference proteome</keyword>
<dbReference type="InterPro" id="IPR043780">
    <property type="entry name" value="DUF5722"/>
</dbReference>
<dbReference type="RefSeq" id="WP_269878012.1">
    <property type="nucleotide sequence ID" value="NZ_JAPZVM010000006.1"/>
</dbReference>
<evidence type="ECO:0000259" key="2">
    <source>
        <dbReference type="Pfam" id="PF18989"/>
    </source>
</evidence>
<protein>
    <submittedName>
        <fullName evidence="3">DUF5722 domain-containing protein</fullName>
    </submittedName>
</protein>
<dbReference type="Pfam" id="PF18989">
    <property type="entry name" value="DUF5722"/>
    <property type="match status" value="1"/>
</dbReference>
<organism evidence="3 4">
    <name type="scientific">Phocaeicola acetigenes</name>
    <dbReference type="NCBI Taxonomy" id="3016083"/>
    <lineage>
        <taxon>Bacteria</taxon>
        <taxon>Pseudomonadati</taxon>
        <taxon>Bacteroidota</taxon>
        <taxon>Bacteroidia</taxon>
        <taxon>Bacteroidales</taxon>
        <taxon>Bacteroidaceae</taxon>
        <taxon>Phocaeicola</taxon>
    </lineage>
</organism>
<evidence type="ECO:0000313" key="3">
    <source>
        <dbReference type="EMBL" id="MCZ8372754.1"/>
    </source>
</evidence>
<evidence type="ECO:0000256" key="1">
    <source>
        <dbReference type="SAM" id="Coils"/>
    </source>
</evidence>
<reference evidence="3" key="1">
    <citation type="submission" date="2022-12" db="EMBL/GenBank/DDBJ databases">
        <title>Phocaeicola acetigenes sp. nov., isolated feces from a healthy human.</title>
        <authorList>
            <person name="Do H."/>
            <person name="Ha Y.B."/>
            <person name="Kim J.-S."/>
            <person name="Suh M.K."/>
            <person name="Kim H.S."/>
            <person name="Lee J.-S."/>
        </authorList>
    </citation>
    <scope>NUCLEOTIDE SEQUENCE</scope>
    <source>
        <strain evidence="3">KGMB11183</strain>
    </source>
</reference>
<comment type="caution">
    <text evidence="3">The sequence shown here is derived from an EMBL/GenBank/DDBJ whole genome shotgun (WGS) entry which is preliminary data.</text>
</comment>
<dbReference type="InterPro" id="IPR017853">
    <property type="entry name" value="GH"/>
</dbReference>
<dbReference type="EMBL" id="JAPZVM010000006">
    <property type="protein sequence ID" value="MCZ8372754.1"/>
    <property type="molecule type" value="Genomic_DNA"/>
</dbReference>
<dbReference type="SUPFAM" id="SSF51445">
    <property type="entry name" value="(Trans)glycosidases"/>
    <property type="match status" value="1"/>
</dbReference>
<dbReference type="Proteomes" id="UP001141933">
    <property type="component" value="Unassembled WGS sequence"/>
</dbReference>
<gene>
    <name evidence="3" type="ORF">O6P32_08555</name>
</gene>
<dbReference type="Gene3D" id="3.20.20.80">
    <property type="entry name" value="Glycosidases"/>
    <property type="match status" value="1"/>
</dbReference>
<feature type="domain" description="DUF5722" evidence="2">
    <location>
        <begin position="314"/>
        <end position="710"/>
    </location>
</feature>
<name>A0ABT4PI71_9BACT</name>
<sequence>MANILLLLLLLPSCKDHENFPDVPSIEEPQVPPVTLSINTQQDSQLNLSVSEDSIYTITGKTGNTDPYFFINKLESDAPEECCVLEFTYTLTEDIDNYEIFFIDETGNIEPARSSSFGIIKSSDEWATYALRLKKKRKEFNWGFIDEKLRLDIGSTDRTKMQIKDMKLRAMNEEEKKAEEEEDNAENEKSKYEQAIKDYLTKDYPCRITNIDVSSDQITITGNCTGEGTFFLAEIPTFVDLFKTDKIDEAYKIPLTQASFTQTVDRRRIINGFTYDGLLSRWAIFKEGTEKDELVSHAHYADKIAPIRSIEALNPAGKKGLGGIINSPYLESDIRDLGITSATINVCPVLFMHSTRQTDDIEHQYNGKTYYFSKSFLESNLDAPLKIAAKYNVAVAGILLFHPAATAGVDPIIASILQHPDYSAKGTYTMPNMTNIESTDYYAAILDFLAQRYSTKEMRITHWIMHNEIDGAINWVNMGEPEVATFMETYQRSIRMCYNIMHQYDQNARVYIPFTHGWTKAAGGGWYQVTDMLDMLNLYSQAEGDFFWAPACHSYPEQLGNPEVWNDKNATFSMKTQFVSLKNLEVLNKWVLTESNKYQGVHNRSIWLSETGTGTPVTSSEEDNIKQAAGFAYGWKKIKALEGIEGIQWHNWFDNPAEAVLLGLRFQEGTGKPEAGQPKPVWHTYQKAGTAEEEEYFKQYLPVIGIPDWNIIQPVSD</sequence>